<keyword evidence="1" id="KW-0285">Flavoprotein</keyword>
<evidence type="ECO:0000313" key="7">
    <source>
        <dbReference type="Proteomes" id="UP000232145"/>
    </source>
</evidence>
<reference evidence="6 7" key="1">
    <citation type="submission" date="2017-07" db="EMBL/GenBank/DDBJ databases">
        <title>Leptospira spp. isolated from tropical soils.</title>
        <authorList>
            <person name="Thibeaux R."/>
            <person name="Iraola G."/>
            <person name="Ferres I."/>
            <person name="Bierque E."/>
            <person name="Girault D."/>
            <person name="Soupe-Gilbert M.-E."/>
            <person name="Picardeau M."/>
            <person name="Goarant C."/>
        </authorList>
    </citation>
    <scope>NUCLEOTIDE SEQUENCE [LARGE SCALE GENOMIC DNA]</scope>
    <source>
        <strain evidence="6 7">FH2-B-A1</strain>
    </source>
</reference>
<proteinExistence type="predicted"/>
<keyword evidence="3" id="KW-0274">FAD</keyword>
<evidence type="ECO:0000256" key="4">
    <source>
        <dbReference type="ARBA" id="ARBA00022857"/>
    </source>
</evidence>
<keyword evidence="5" id="KW-0520">NAD</keyword>
<dbReference type="Pfam" id="PF13450">
    <property type="entry name" value="NAD_binding_8"/>
    <property type="match status" value="1"/>
</dbReference>
<dbReference type="PANTHER" id="PTHR46091">
    <property type="entry name" value="BLR7054 PROTEIN"/>
    <property type="match status" value="1"/>
</dbReference>
<keyword evidence="7" id="KW-1185">Reference proteome</keyword>
<gene>
    <name evidence="6" type="ORF">CH364_15495</name>
</gene>
<keyword evidence="2" id="KW-0732">Signal</keyword>
<evidence type="ECO:0000256" key="3">
    <source>
        <dbReference type="ARBA" id="ARBA00022827"/>
    </source>
</evidence>
<dbReference type="SUPFAM" id="SSF51905">
    <property type="entry name" value="FAD/NAD(P)-binding domain"/>
    <property type="match status" value="1"/>
</dbReference>
<keyword evidence="4" id="KW-0521">NADP</keyword>
<sequence>MENKYDVIIIGSGIGGLTAASILSQVAKKKVLVLERHFKLGGFTHTFKRLGKFEWDVGIHYIGDLAKGSMLRTLFDSITRRGVQWQKMQEPFEVFDYPDFSFPVYGEKEKCVSDLKLKFPLESEAIDRYFRDVETFTQWFGRHFTLKALPSVFEKAAKFLNLNHISTPYITTKEYMETHIQDENLRALLCSQWGDYGLPPATSSFAIHSMIVAHYFNGGYFPIGGSSKIVESIEPIVEENGGSLKILHTVKEILLEGDKAVGVKVEVQKGKTFSEQEFFADVIVSDAGAYTTYNKLLPKEHSVSFQKPLESLSTQGTTSITLYIGFKESPTKLGFHGENHWIFPDINHDASYAKRNDLTEGKPPMMYLSFPSLKNPEAEGHTAEAISFADYSLFAKWKDEPWKKRGEEYSQLKETITEGMLEFLEKRFPGFRDLIEFTELSTPITTEFFTGHKEGSIYGLSCTPERFKQEWLGVRTTIKNLYLTGADACSPGVAGALMGGVAASSVVLGLTGTLRLMKELFQKSQETS</sequence>
<dbReference type="RefSeq" id="WP_100743610.1">
    <property type="nucleotide sequence ID" value="NZ_NPDW01000002.1"/>
</dbReference>
<evidence type="ECO:0000313" key="6">
    <source>
        <dbReference type="EMBL" id="PJZ83600.1"/>
    </source>
</evidence>
<evidence type="ECO:0000256" key="2">
    <source>
        <dbReference type="ARBA" id="ARBA00022729"/>
    </source>
</evidence>
<dbReference type="Gene3D" id="3.50.50.60">
    <property type="entry name" value="FAD/NAD(P)-binding domain"/>
    <property type="match status" value="2"/>
</dbReference>
<dbReference type="EMBL" id="NPDX01000005">
    <property type="protein sequence ID" value="PJZ83600.1"/>
    <property type="molecule type" value="Genomic_DNA"/>
</dbReference>
<organism evidence="6 7">
    <name type="scientific">Leptospira harrisiae</name>
    <dbReference type="NCBI Taxonomy" id="2023189"/>
    <lineage>
        <taxon>Bacteria</taxon>
        <taxon>Pseudomonadati</taxon>
        <taxon>Spirochaetota</taxon>
        <taxon>Spirochaetia</taxon>
        <taxon>Leptospirales</taxon>
        <taxon>Leptospiraceae</taxon>
        <taxon>Leptospira</taxon>
    </lineage>
</organism>
<dbReference type="Proteomes" id="UP000232145">
    <property type="component" value="Unassembled WGS sequence"/>
</dbReference>
<dbReference type="OrthoDB" id="9814556at2"/>
<dbReference type="InterPro" id="IPR036188">
    <property type="entry name" value="FAD/NAD-bd_sf"/>
</dbReference>
<dbReference type="PANTHER" id="PTHR46091:SF3">
    <property type="entry name" value="AMINE OXIDASE DOMAIN-CONTAINING PROTEIN"/>
    <property type="match status" value="1"/>
</dbReference>
<protein>
    <submittedName>
        <fullName evidence="6">Phytoene dehydrogenase</fullName>
    </submittedName>
</protein>
<comment type="caution">
    <text evidence="6">The sequence shown here is derived from an EMBL/GenBank/DDBJ whole genome shotgun (WGS) entry which is preliminary data.</text>
</comment>
<evidence type="ECO:0000256" key="5">
    <source>
        <dbReference type="ARBA" id="ARBA00023027"/>
    </source>
</evidence>
<evidence type="ECO:0000256" key="1">
    <source>
        <dbReference type="ARBA" id="ARBA00022630"/>
    </source>
</evidence>
<accession>A0A2N0AH43</accession>
<dbReference type="InterPro" id="IPR052206">
    <property type="entry name" value="Retinol_saturase"/>
</dbReference>
<dbReference type="AlphaFoldDB" id="A0A2N0AH43"/>
<name>A0A2N0AH43_9LEPT</name>